<proteinExistence type="predicted"/>
<evidence type="ECO:0008006" key="7">
    <source>
        <dbReference type="Google" id="ProtNLM"/>
    </source>
</evidence>
<feature type="non-terminal residue" evidence="6">
    <location>
        <position position="1"/>
    </location>
</feature>
<keyword evidence="4 5" id="KW-0472">Membrane</keyword>
<dbReference type="Gene3D" id="1.20.120.1780">
    <property type="entry name" value="UbiA prenyltransferase"/>
    <property type="match status" value="1"/>
</dbReference>
<keyword evidence="3 5" id="KW-1133">Transmembrane helix</keyword>
<dbReference type="InterPro" id="IPR000537">
    <property type="entry name" value="UbiA_prenyltransferase"/>
</dbReference>
<evidence type="ECO:0000256" key="5">
    <source>
        <dbReference type="SAM" id="Phobius"/>
    </source>
</evidence>
<name>X1DEK8_9ZZZZ</name>
<gene>
    <name evidence="6" type="ORF">S03H2_08472</name>
</gene>
<dbReference type="EMBL" id="BARU01004123">
    <property type="protein sequence ID" value="GAH18637.1"/>
    <property type="molecule type" value="Genomic_DNA"/>
</dbReference>
<comment type="caution">
    <text evidence="6">The sequence shown here is derived from an EMBL/GenBank/DDBJ whole genome shotgun (WGS) entry which is preliminary data.</text>
</comment>
<sequence length="163" mass="18185">EPIRLKKRFLFKQLTIALGGVIACLTAGMAVGVVTGHLSYLMVIYVAVVFGVNPLVDLRDMKGDSKTGVKTIPIVWGPEFTIKLALATFVAMSISSLVVYYRLGFNLALPILGTTILLTWAYVTYPLLSNWRDYEYTEKAVYRRGLPLYFLLQLTVFIGSIKI</sequence>
<dbReference type="GO" id="GO:0016020">
    <property type="term" value="C:membrane"/>
    <property type="evidence" value="ECO:0007669"/>
    <property type="project" value="UniProtKB-SubCell"/>
</dbReference>
<feature type="transmembrane region" description="Helical" evidence="5">
    <location>
        <begin position="107"/>
        <end position="128"/>
    </location>
</feature>
<dbReference type="GO" id="GO:0016765">
    <property type="term" value="F:transferase activity, transferring alkyl or aryl (other than methyl) groups"/>
    <property type="evidence" value="ECO:0007669"/>
    <property type="project" value="InterPro"/>
</dbReference>
<dbReference type="Pfam" id="PF01040">
    <property type="entry name" value="UbiA"/>
    <property type="match status" value="1"/>
</dbReference>
<dbReference type="AlphaFoldDB" id="X1DEK8"/>
<evidence type="ECO:0000313" key="6">
    <source>
        <dbReference type="EMBL" id="GAH18637.1"/>
    </source>
</evidence>
<feature type="transmembrane region" description="Helical" evidence="5">
    <location>
        <begin position="140"/>
        <end position="161"/>
    </location>
</feature>
<organism evidence="6">
    <name type="scientific">marine sediment metagenome</name>
    <dbReference type="NCBI Taxonomy" id="412755"/>
    <lineage>
        <taxon>unclassified sequences</taxon>
        <taxon>metagenomes</taxon>
        <taxon>ecological metagenomes</taxon>
    </lineage>
</organism>
<evidence type="ECO:0000256" key="2">
    <source>
        <dbReference type="ARBA" id="ARBA00022692"/>
    </source>
</evidence>
<feature type="transmembrane region" description="Helical" evidence="5">
    <location>
        <begin position="14"/>
        <end position="34"/>
    </location>
</feature>
<accession>X1DEK8</accession>
<keyword evidence="2 5" id="KW-0812">Transmembrane</keyword>
<evidence type="ECO:0000256" key="4">
    <source>
        <dbReference type="ARBA" id="ARBA00023136"/>
    </source>
</evidence>
<comment type="subcellular location">
    <subcellularLocation>
        <location evidence="1">Membrane</location>
        <topology evidence="1">Multi-pass membrane protein</topology>
    </subcellularLocation>
</comment>
<evidence type="ECO:0000256" key="1">
    <source>
        <dbReference type="ARBA" id="ARBA00004141"/>
    </source>
</evidence>
<evidence type="ECO:0000256" key="3">
    <source>
        <dbReference type="ARBA" id="ARBA00022989"/>
    </source>
</evidence>
<protein>
    <recommendedName>
        <fullName evidence="7">Prenyltransferase</fullName>
    </recommendedName>
</protein>
<reference evidence="6" key="1">
    <citation type="journal article" date="2014" name="Front. Microbiol.">
        <title>High frequency of phylogenetically diverse reductive dehalogenase-homologous genes in deep subseafloor sedimentary metagenomes.</title>
        <authorList>
            <person name="Kawai M."/>
            <person name="Futagami T."/>
            <person name="Toyoda A."/>
            <person name="Takaki Y."/>
            <person name="Nishi S."/>
            <person name="Hori S."/>
            <person name="Arai W."/>
            <person name="Tsubouchi T."/>
            <person name="Morono Y."/>
            <person name="Uchiyama I."/>
            <person name="Ito T."/>
            <person name="Fujiyama A."/>
            <person name="Inagaki F."/>
            <person name="Takami H."/>
        </authorList>
    </citation>
    <scope>NUCLEOTIDE SEQUENCE</scope>
    <source>
        <strain evidence="6">Expedition CK06-06</strain>
    </source>
</reference>
<feature type="transmembrane region" description="Helical" evidence="5">
    <location>
        <begin position="40"/>
        <end position="59"/>
    </location>
</feature>